<dbReference type="EMBL" id="JAKLWS010000033">
    <property type="protein sequence ID" value="MCG2590437.1"/>
    <property type="molecule type" value="Genomic_DNA"/>
</dbReference>
<evidence type="ECO:0000313" key="2">
    <source>
        <dbReference type="EMBL" id="MCG2590437.1"/>
    </source>
</evidence>
<dbReference type="Pfam" id="PF13472">
    <property type="entry name" value="Lipase_GDSL_2"/>
    <property type="match status" value="1"/>
</dbReference>
<dbReference type="CDD" id="cd00229">
    <property type="entry name" value="SGNH_hydrolase"/>
    <property type="match status" value="1"/>
</dbReference>
<reference evidence="2" key="2">
    <citation type="submission" date="2024-05" db="EMBL/GenBank/DDBJ databases">
        <title>Rhodohalobacter halophilus gen. nov., sp. nov., a moderately halophilic member of the family Balneolaceae.</title>
        <authorList>
            <person name="Xia J."/>
        </authorList>
    </citation>
    <scope>NUCLEOTIDE SEQUENCE</scope>
    <source>
        <strain evidence="2">WB101</strain>
    </source>
</reference>
<protein>
    <submittedName>
        <fullName evidence="2">GDSL-type esterase/lipase family protein</fullName>
    </submittedName>
</protein>
<dbReference type="SUPFAM" id="SSF52266">
    <property type="entry name" value="SGNH hydrolase"/>
    <property type="match status" value="1"/>
</dbReference>
<organism evidence="2 3">
    <name type="scientific">Rhodohalobacter sulfatireducens</name>
    <dbReference type="NCBI Taxonomy" id="2911366"/>
    <lineage>
        <taxon>Bacteria</taxon>
        <taxon>Pseudomonadati</taxon>
        <taxon>Balneolota</taxon>
        <taxon>Balneolia</taxon>
        <taxon>Balneolales</taxon>
        <taxon>Balneolaceae</taxon>
        <taxon>Rhodohalobacter</taxon>
    </lineage>
</organism>
<dbReference type="Gene3D" id="2.60.120.260">
    <property type="entry name" value="Galactose-binding domain-like"/>
    <property type="match status" value="1"/>
</dbReference>
<evidence type="ECO:0000313" key="3">
    <source>
        <dbReference type="Proteomes" id="UP001165366"/>
    </source>
</evidence>
<dbReference type="RefSeq" id="WP_237855841.1">
    <property type="nucleotide sequence ID" value="NZ_JAKLWS010000033.1"/>
</dbReference>
<dbReference type="Proteomes" id="UP001165366">
    <property type="component" value="Unassembled WGS sequence"/>
</dbReference>
<dbReference type="InterPro" id="IPR036514">
    <property type="entry name" value="SGNH_hydro_sf"/>
</dbReference>
<keyword evidence="3" id="KW-1185">Reference proteome</keyword>
<accession>A0ABS9KI27</accession>
<name>A0ABS9KI27_9BACT</name>
<dbReference type="InterPro" id="IPR051532">
    <property type="entry name" value="Ester_Hydrolysis_Enzymes"/>
</dbReference>
<reference evidence="2" key="1">
    <citation type="submission" date="2022-01" db="EMBL/GenBank/DDBJ databases">
        <authorList>
            <person name="Wang Y."/>
        </authorList>
    </citation>
    <scope>NUCLEOTIDE SEQUENCE</scope>
    <source>
        <strain evidence="2">WB101</strain>
    </source>
</reference>
<gene>
    <name evidence="2" type="ORF">L6773_17810</name>
</gene>
<proteinExistence type="predicted"/>
<sequence>MMKFKTISLFLFIVLMAVFNAYGQGLDEKYYHTHRGSLNNSCQKFQEGEARIAFLGGSITYNPGWRDSLYTYFTHTYPETDFDFINAGIPSMGSTPGAFRFERDVLKNGPVDLLFLEAAVNDFTNGRTPTEITRGIEGIVRHSLREDPATSIVIMHFVDPVKMKDYRNGNVPEVIRLHEEVARHYNISTINLAKEVTERIDAGEFDWENDFKDLHPSPFGQDIYYRSMKKFLEGACEVAQKDEKLKTTQIPGPLDPYSYANGTLIEPGDDYASGIGWELVEDWQPSDEIGTRSNYVDVPMLVGVYPGEPIRFQFEGNTAGIAVASGPNAGIIEYRIDGSPWKKQDLFTQWSQQLYLPWFFTLASGLESGKHSLEIRLLEEKNLESEGRQAIIRYFYYNAE</sequence>
<dbReference type="PANTHER" id="PTHR30383">
    <property type="entry name" value="THIOESTERASE 1/PROTEASE 1/LYSOPHOSPHOLIPASE L1"/>
    <property type="match status" value="1"/>
</dbReference>
<evidence type="ECO:0000259" key="1">
    <source>
        <dbReference type="Pfam" id="PF13472"/>
    </source>
</evidence>
<dbReference type="InterPro" id="IPR013830">
    <property type="entry name" value="SGNH_hydro"/>
</dbReference>
<dbReference type="Gene3D" id="3.40.50.1110">
    <property type="entry name" value="SGNH hydrolase"/>
    <property type="match status" value="1"/>
</dbReference>
<comment type="caution">
    <text evidence="2">The sequence shown here is derived from an EMBL/GenBank/DDBJ whole genome shotgun (WGS) entry which is preliminary data.</text>
</comment>
<dbReference type="PANTHER" id="PTHR30383:SF28">
    <property type="entry name" value="LIPASE_ACYLHYDROLASE"/>
    <property type="match status" value="1"/>
</dbReference>
<feature type="domain" description="SGNH hydrolase-type esterase" evidence="1">
    <location>
        <begin position="54"/>
        <end position="222"/>
    </location>
</feature>